<evidence type="ECO:0000256" key="2">
    <source>
        <dbReference type="ARBA" id="ARBA00022741"/>
    </source>
</evidence>
<evidence type="ECO:0000259" key="11">
    <source>
        <dbReference type="PROSITE" id="PS51194"/>
    </source>
</evidence>
<dbReference type="InterPro" id="IPR001650">
    <property type="entry name" value="Helicase_C-like"/>
</dbReference>
<dbReference type="PROSITE" id="PS00039">
    <property type="entry name" value="DEAD_ATP_HELICASE"/>
    <property type="match status" value="1"/>
</dbReference>
<dbReference type="SMART" id="SM00490">
    <property type="entry name" value="HELICc"/>
    <property type="match status" value="1"/>
</dbReference>
<dbReference type="RefSeq" id="XP_030980290.1">
    <property type="nucleotide sequence ID" value="XM_031130608.1"/>
</dbReference>
<comment type="similarity">
    <text evidence="8">Belongs to the DEAD box helicase family.</text>
</comment>
<keyword evidence="3 8" id="KW-0378">Hydrolase</keyword>
<reference evidence="14" key="3">
    <citation type="submission" date="2025-08" db="UniProtKB">
        <authorList>
            <consortium name="RefSeq"/>
        </authorList>
    </citation>
    <scope>IDENTIFICATION</scope>
    <source>
        <strain evidence="14">NI907</strain>
    </source>
</reference>
<dbReference type="KEGG" id="pgri:PgNI_10635"/>
<dbReference type="InterPro" id="IPR027417">
    <property type="entry name" value="P-loop_NTPase"/>
</dbReference>
<comment type="catalytic activity">
    <reaction evidence="6">
        <text>ATP + H2O = ADP + phosphate + H(+)</text>
        <dbReference type="Rhea" id="RHEA:13065"/>
        <dbReference type="ChEBI" id="CHEBI:15377"/>
        <dbReference type="ChEBI" id="CHEBI:15378"/>
        <dbReference type="ChEBI" id="CHEBI:30616"/>
        <dbReference type="ChEBI" id="CHEBI:43474"/>
        <dbReference type="ChEBI" id="CHEBI:456216"/>
        <dbReference type="EC" id="3.6.4.13"/>
    </reaction>
</comment>
<feature type="domain" description="Helicase ATP-binding" evidence="10">
    <location>
        <begin position="194"/>
        <end position="389"/>
    </location>
</feature>
<reference evidence="14" key="2">
    <citation type="submission" date="2019-10" db="EMBL/GenBank/DDBJ databases">
        <authorList>
            <consortium name="NCBI Genome Project"/>
        </authorList>
    </citation>
    <scope>NUCLEOTIDE SEQUENCE</scope>
    <source>
        <strain evidence="14">NI907</strain>
    </source>
</reference>
<dbReference type="CDD" id="cd18787">
    <property type="entry name" value="SF2_C_DEAD"/>
    <property type="match status" value="1"/>
</dbReference>
<dbReference type="GO" id="GO:0005524">
    <property type="term" value="F:ATP binding"/>
    <property type="evidence" value="ECO:0007669"/>
    <property type="project" value="UniProtKB-KW"/>
</dbReference>
<evidence type="ECO:0000256" key="7">
    <source>
        <dbReference type="PROSITE-ProRule" id="PRU00552"/>
    </source>
</evidence>
<dbReference type="GO" id="GO:0003676">
    <property type="term" value="F:nucleic acid binding"/>
    <property type="evidence" value="ECO:0007669"/>
    <property type="project" value="InterPro"/>
</dbReference>
<sequence length="661" mass="72991">MQQANLPPKKPFSQDLSRENQLGLTFRLRIPNQDSCSSYLNMADWENPARAAGIGTQLNDTFNQPQNDELKGPKDLSSAEGWVQRTDIDYEAYTGNPSDRPQWDGSAPLYNWDGEEGDLGPEYPELEKQLFGERGESCAGIDFKVIREIAVVQEGPIRVDPALRFEDAGLHPAMLKNVELCGYKVPTPIQAYCLPAIHKGHDVIGIAQTGSGKTAAFLIPVINKLMGKAKKLAAPRPNPVEYNMDINGPVRAEPLVVIVCPTRELAIQAFNEARKLCYRSMLRPGVVYGGGNFMDQIRQIGLGCDILCATSGRLLHFMDKPELLSLQRVRYMVIDEADEMLTADWEEDMKKIMSAGGAAQEIKYLLFSATFPKKIRDLAREHLAEDHVQLRVGRAGSTHSNIIQTVIETAPPNKKRALNDLINSMPPQRTIIFVNNKWTADELDDYLYNECRLPCTSMHADRTQREREDALRAFRAGTAPILVTTGVTARGIDVRNVAHVVNYDLPSMDHGGIEEYTHRIGRTGRIGNKGLATSFYTDRDEPIASVLVRTMLETNQEIPDFLSGYIPDGVARENLKFEADSDFEDNADGDDNTGGGWGSTDNGQDGNTEGATSEDATDGNNNNSGWGTQEPVAKSSEGGWVPVKANADAKMDDSWTKGNGW</sequence>
<feature type="domain" description="DEAD-box RNA helicase Q" evidence="12">
    <location>
        <begin position="163"/>
        <end position="191"/>
    </location>
</feature>
<feature type="short sequence motif" description="Q motif" evidence="7">
    <location>
        <begin position="163"/>
        <end position="191"/>
    </location>
</feature>
<feature type="region of interest" description="Disordered" evidence="9">
    <location>
        <begin position="580"/>
        <end position="661"/>
    </location>
</feature>
<dbReference type="AlphaFoldDB" id="A0A6P8AZE3"/>
<keyword evidence="13" id="KW-1185">Reference proteome</keyword>
<dbReference type="GeneID" id="41965514"/>
<dbReference type="GO" id="GO:0016787">
    <property type="term" value="F:hydrolase activity"/>
    <property type="evidence" value="ECO:0007669"/>
    <property type="project" value="UniProtKB-KW"/>
</dbReference>
<dbReference type="InterPro" id="IPR011545">
    <property type="entry name" value="DEAD/DEAH_box_helicase_dom"/>
</dbReference>
<keyword evidence="5 8" id="KW-0067">ATP-binding</keyword>
<feature type="domain" description="Helicase C-terminal" evidence="11">
    <location>
        <begin position="417"/>
        <end position="566"/>
    </location>
</feature>
<accession>A0A6P8AZE3</accession>
<evidence type="ECO:0000259" key="10">
    <source>
        <dbReference type="PROSITE" id="PS51192"/>
    </source>
</evidence>
<dbReference type="InterPro" id="IPR014014">
    <property type="entry name" value="RNA_helicase_DEAD_Q_motif"/>
</dbReference>
<dbReference type="PANTHER" id="PTHR47958">
    <property type="entry name" value="ATP-DEPENDENT RNA HELICASE DBP3"/>
    <property type="match status" value="1"/>
</dbReference>
<protein>
    <recommendedName>
        <fullName evidence="1">RNA helicase</fullName>
        <ecNumber evidence="1">3.6.4.13</ecNumber>
    </recommendedName>
</protein>
<dbReference type="InterPro" id="IPR000629">
    <property type="entry name" value="RNA-helicase_DEAD-box_CS"/>
</dbReference>
<dbReference type="PROSITE" id="PS51194">
    <property type="entry name" value="HELICASE_CTER"/>
    <property type="match status" value="1"/>
</dbReference>
<reference evidence="13 14" key="1">
    <citation type="journal article" date="2019" name="Mol. Biol. Evol.">
        <title>Blast fungal genomes show frequent chromosomal changes, gene gains and losses, and effector gene turnover.</title>
        <authorList>
            <person name="Gomez Luciano L.B."/>
            <person name="Jason Tsai I."/>
            <person name="Chuma I."/>
            <person name="Tosa Y."/>
            <person name="Chen Y.H."/>
            <person name="Li J.Y."/>
            <person name="Li M.Y."/>
            <person name="Jade Lu M.Y."/>
            <person name="Nakayashiki H."/>
            <person name="Li W.H."/>
        </authorList>
    </citation>
    <scope>NUCLEOTIDE SEQUENCE [LARGE SCALE GENOMIC DNA]</scope>
    <source>
        <strain evidence="13 14">NI907</strain>
    </source>
</reference>
<dbReference type="SMART" id="SM00487">
    <property type="entry name" value="DEXDc"/>
    <property type="match status" value="1"/>
</dbReference>
<dbReference type="Pfam" id="PF00271">
    <property type="entry name" value="Helicase_C"/>
    <property type="match status" value="1"/>
</dbReference>
<evidence type="ECO:0000259" key="12">
    <source>
        <dbReference type="PROSITE" id="PS51195"/>
    </source>
</evidence>
<organism evidence="13 14">
    <name type="scientific">Pyricularia grisea</name>
    <name type="common">Crabgrass-specific blast fungus</name>
    <name type="synonym">Magnaporthe grisea</name>
    <dbReference type="NCBI Taxonomy" id="148305"/>
    <lineage>
        <taxon>Eukaryota</taxon>
        <taxon>Fungi</taxon>
        <taxon>Dikarya</taxon>
        <taxon>Ascomycota</taxon>
        <taxon>Pezizomycotina</taxon>
        <taxon>Sordariomycetes</taxon>
        <taxon>Sordariomycetidae</taxon>
        <taxon>Magnaporthales</taxon>
        <taxon>Pyriculariaceae</taxon>
        <taxon>Pyricularia</taxon>
    </lineage>
</organism>
<keyword evidence="2 8" id="KW-0547">Nucleotide-binding</keyword>
<evidence type="ECO:0000313" key="13">
    <source>
        <dbReference type="Proteomes" id="UP000515153"/>
    </source>
</evidence>
<dbReference type="PROSITE" id="PS51192">
    <property type="entry name" value="HELICASE_ATP_BIND_1"/>
    <property type="match status" value="1"/>
</dbReference>
<feature type="compositionally biased region" description="Polar residues" evidence="9">
    <location>
        <begin position="618"/>
        <end position="627"/>
    </location>
</feature>
<evidence type="ECO:0000313" key="14">
    <source>
        <dbReference type="RefSeq" id="XP_030980290.1"/>
    </source>
</evidence>
<gene>
    <name evidence="14" type="ORF">PgNI_10635</name>
</gene>
<dbReference type="EC" id="3.6.4.13" evidence="1"/>
<keyword evidence="4 8" id="KW-0347">Helicase</keyword>
<feature type="compositionally biased region" description="Acidic residues" evidence="9">
    <location>
        <begin position="580"/>
        <end position="591"/>
    </location>
</feature>
<dbReference type="Proteomes" id="UP000515153">
    <property type="component" value="Chromosome VII"/>
</dbReference>
<proteinExistence type="inferred from homology"/>
<name>A0A6P8AZE3_PYRGI</name>
<dbReference type="InterPro" id="IPR014001">
    <property type="entry name" value="Helicase_ATP-bd"/>
</dbReference>
<evidence type="ECO:0000256" key="6">
    <source>
        <dbReference type="ARBA" id="ARBA00047984"/>
    </source>
</evidence>
<dbReference type="PROSITE" id="PS51195">
    <property type="entry name" value="Q_MOTIF"/>
    <property type="match status" value="1"/>
</dbReference>
<dbReference type="GO" id="GO:0003724">
    <property type="term" value="F:RNA helicase activity"/>
    <property type="evidence" value="ECO:0007669"/>
    <property type="project" value="UniProtKB-EC"/>
</dbReference>
<evidence type="ECO:0000256" key="1">
    <source>
        <dbReference type="ARBA" id="ARBA00012552"/>
    </source>
</evidence>
<dbReference type="Gene3D" id="3.40.50.300">
    <property type="entry name" value="P-loop containing nucleotide triphosphate hydrolases"/>
    <property type="match status" value="2"/>
</dbReference>
<dbReference type="Pfam" id="PF00270">
    <property type="entry name" value="DEAD"/>
    <property type="match status" value="1"/>
</dbReference>
<evidence type="ECO:0000256" key="4">
    <source>
        <dbReference type="ARBA" id="ARBA00022806"/>
    </source>
</evidence>
<dbReference type="SUPFAM" id="SSF52540">
    <property type="entry name" value="P-loop containing nucleoside triphosphate hydrolases"/>
    <property type="match status" value="1"/>
</dbReference>
<evidence type="ECO:0000256" key="3">
    <source>
        <dbReference type="ARBA" id="ARBA00022801"/>
    </source>
</evidence>
<evidence type="ECO:0000256" key="5">
    <source>
        <dbReference type="ARBA" id="ARBA00022840"/>
    </source>
</evidence>
<evidence type="ECO:0000256" key="9">
    <source>
        <dbReference type="SAM" id="MobiDB-lite"/>
    </source>
</evidence>
<evidence type="ECO:0000256" key="8">
    <source>
        <dbReference type="RuleBase" id="RU000492"/>
    </source>
</evidence>